<sequence>MQYLLLFLEGVITFISPCLLPMLPIYLSFFAAGDTDRRRTLRNALGFVLGFTIVFIIMGAFMGIMGKLVREYQTVLNIVTGAVVILFGLNFMGVLKIGFLNRASQQDANVKDLNFLSSMLFGIVFSIGWTPCVGAFLGSALLLASHGGSLLQGIAMLLAFSLGLGIPFVVSALLIDRLKGAFDFIKRHYRVINLVSGLVLVIVGILMATGYMGYWLSLLSF</sequence>
<dbReference type="Pfam" id="PF02683">
    <property type="entry name" value="DsbD_TM"/>
    <property type="match status" value="1"/>
</dbReference>
<protein>
    <submittedName>
        <fullName evidence="8">Protein DipZ</fullName>
    </submittedName>
</protein>
<evidence type="ECO:0000256" key="2">
    <source>
        <dbReference type="ARBA" id="ARBA00006143"/>
    </source>
</evidence>
<keyword evidence="5 6" id="KW-0472">Membrane</keyword>
<dbReference type="PANTHER" id="PTHR31272:SF4">
    <property type="entry name" value="CYTOCHROME C-TYPE BIOGENESIS PROTEIN HI_1454-RELATED"/>
    <property type="match status" value="1"/>
</dbReference>
<gene>
    <name evidence="8" type="primary">dipZ_5</name>
    <name evidence="8" type="ORF">SDC9_108343</name>
</gene>
<keyword evidence="3 6" id="KW-0812">Transmembrane</keyword>
<comment type="subcellular location">
    <subcellularLocation>
        <location evidence="1">Membrane</location>
        <topology evidence="1">Multi-pass membrane protein</topology>
    </subcellularLocation>
</comment>
<reference evidence="8" key="1">
    <citation type="submission" date="2019-08" db="EMBL/GenBank/DDBJ databases">
        <authorList>
            <person name="Kucharzyk K."/>
            <person name="Murdoch R.W."/>
            <person name="Higgins S."/>
            <person name="Loffler F."/>
        </authorList>
    </citation>
    <scope>NUCLEOTIDE SEQUENCE</scope>
</reference>
<evidence type="ECO:0000256" key="5">
    <source>
        <dbReference type="ARBA" id="ARBA00023136"/>
    </source>
</evidence>
<feature type="transmembrane region" description="Helical" evidence="6">
    <location>
        <begin position="194"/>
        <end position="216"/>
    </location>
</feature>
<feature type="transmembrane region" description="Helical" evidence="6">
    <location>
        <begin position="120"/>
        <end position="144"/>
    </location>
</feature>
<dbReference type="GO" id="GO:0017004">
    <property type="term" value="P:cytochrome complex assembly"/>
    <property type="evidence" value="ECO:0007669"/>
    <property type="project" value="InterPro"/>
</dbReference>
<dbReference type="EMBL" id="VSSQ01018366">
    <property type="protein sequence ID" value="MPM61483.1"/>
    <property type="molecule type" value="Genomic_DNA"/>
</dbReference>
<dbReference type="AlphaFoldDB" id="A0A645BE71"/>
<feature type="transmembrane region" description="Helical" evidence="6">
    <location>
        <begin position="44"/>
        <end position="66"/>
    </location>
</feature>
<organism evidence="8">
    <name type="scientific">bioreactor metagenome</name>
    <dbReference type="NCBI Taxonomy" id="1076179"/>
    <lineage>
        <taxon>unclassified sequences</taxon>
        <taxon>metagenomes</taxon>
        <taxon>ecological metagenomes</taxon>
    </lineage>
</organism>
<evidence type="ECO:0000256" key="1">
    <source>
        <dbReference type="ARBA" id="ARBA00004141"/>
    </source>
</evidence>
<feature type="domain" description="Cytochrome C biogenesis protein transmembrane" evidence="7">
    <location>
        <begin position="4"/>
        <end position="195"/>
    </location>
</feature>
<evidence type="ECO:0000256" key="6">
    <source>
        <dbReference type="SAM" id="Phobius"/>
    </source>
</evidence>
<comment type="similarity">
    <text evidence="2">Belongs to the DsbD family.</text>
</comment>
<feature type="transmembrane region" description="Helical" evidence="6">
    <location>
        <begin position="6"/>
        <end position="32"/>
    </location>
</feature>
<proteinExistence type="inferred from homology"/>
<evidence type="ECO:0000256" key="3">
    <source>
        <dbReference type="ARBA" id="ARBA00022692"/>
    </source>
</evidence>
<accession>A0A645BE71</accession>
<dbReference type="InterPro" id="IPR051790">
    <property type="entry name" value="Cytochrome_c-biogenesis_DsbD"/>
</dbReference>
<evidence type="ECO:0000259" key="7">
    <source>
        <dbReference type="Pfam" id="PF02683"/>
    </source>
</evidence>
<name>A0A645BE71_9ZZZZ</name>
<keyword evidence="4 6" id="KW-1133">Transmembrane helix</keyword>
<feature type="transmembrane region" description="Helical" evidence="6">
    <location>
        <begin position="78"/>
        <end position="99"/>
    </location>
</feature>
<evidence type="ECO:0000313" key="8">
    <source>
        <dbReference type="EMBL" id="MPM61483.1"/>
    </source>
</evidence>
<dbReference type="PANTHER" id="PTHR31272">
    <property type="entry name" value="CYTOCHROME C-TYPE BIOGENESIS PROTEIN HI_1454-RELATED"/>
    <property type="match status" value="1"/>
</dbReference>
<feature type="transmembrane region" description="Helical" evidence="6">
    <location>
        <begin position="150"/>
        <end position="174"/>
    </location>
</feature>
<dbReference type="InterPro" id="IPR003834">
    <property type="entry name" value="Cyt_c_assmbl_TM_dom"/>
</dbReference>
<evidence type="ECO:0000256" key="4">
    <source>
        <dbReference type="ARBA" id="ARBA00022989"/>
    </source>
</evidence>
<dbReference type="GO" id="GO:0016020">
    <property type="term" value="C:membrane"/>
    <property type="evidence" value="ECO:0007669"/>
    <property type="project" value="UniProtKB-SubCell"/>
</dbReference>
<comment type="caution">
    <text evidence="8">The sequence shown here is derived from an EMBL/GenBank/DDBJ whole genome shotgun (WGS) entry which is preliminary data.</text>
</comment>